<reference evidence="2 3" key="1">
    <citation type="submission" date="2021-07" db="EMBL/GenBank/DDBJ databases">
        <authorList>
            <person name="Palmer J.M."/>
        </authorList>
    </citation>
    <scope>NUCLEOTIDE SEQUENCE [LARGE SCALE GENOMIC DNA]</scope>
    <source>
        <strain evidence="2 3">AT_MEX2019</strain>
        <tissue evidence="2">Muscle</tissue>
    </source>
</reference>
<evidence type="ECO:0000313" key="2">
    <source>
        <dbReference type="EMBL" id="MED6253837.1"/>
    </source>
</evidence>
<evidence type="ECO:0000313" key="3">
    <source>
        <dbReference type="Proteomes" id="UP001345963"/>
    </source>
</evidence>
<gene>
    <name evidence="2" type="ORF">ATANTOWER_004565</name>
</gene>
<comment type="caution">
    <text evidence="2">The sequence shown here is derived from an EMBL/GenBank/DDBJ whole genome shotgun (WGS) entry which is preliminary data.</text>
</comment>
<proteinExistence type="predicted"/>
<protein>
    <submittedName>
        <fullName evidence="2">Uncharacterized protein</fullName>
    </submittedName>
</protein>
<sequence length="138" mass="15034">MSFCPCHSPGHDTLGIRQPPQESHKPTIADRTPSSAESIPYCRCPPSGSGIAAATGTSDLTLTATGSSIAIEAENIVHSDSMTPTWSKLSQRWELNTFLVEGSTRCSQQTLAIRLGLPSFLLFQRIQLQRVEYALFVQ</sequence>
<accession>A0ABU7BTR3</accession>
<dbReference type="Proteomes" id="UP001345963">
    <property type="component" value="Unassembled WGS sequence"/>
</dbReference>
<name>A0ABU7BTR3_9TELE</name>
<evidence type="ECO:0000256" key="1">
    <source>
        <dbReference type="SAM" id="MobiDB-lite"/>
    </source>
</evidence>
<organism evidence="2 3">
    <name type="scientific">Ataeniobius toweri</name>
    <dbReference type="NCBI Taxonomy" id="208326"/>
    <lineage>
        <taxon>Eukaryota</taxon>
        <taxon>Metazoa</taxon>
        <taxon>Chordata</taxon>
        <taxon>Craniata</taxon>
        <taxon>Vertebrata</taxon>
        <taxon>Euteleostomi</taxon>
        <taxon>Actinopterygii</taxon>
        <taxon>Neopterygii</taxon>
        <taxon>Teleostei</taxon>
        <taxon>Neoteleostei</taxon>
        <taxon>Acanthomorphata</taxon>
        <taxon>Ovalentaria</taxon>
        <taxon>Atherinomorphae</taxon>
        <taxon>Cyprinodontiformes</taxon>
        <taxon>Goodeidae</taxon>
        <taxon>Ataeniobius</taxon>
    </lineage>
</organism>
<keyword evidence="3" id="KW-1185">Reference proteome</keyword>
<dbReference type="EMBL" id="JAHUTI010068992">
    <property type="protein sequence ID" value="MED6253837.1"/>
    <property type="molecule type" value="Genomic_DNA"/>
</dbReference>
<feature type="region of interest" description="Disordered" evidence="1">
    <location>
        <begin position="1"/>
        <end position="39"/>
    </location>
</feature>